<proteinExistence type="predicted"/>
<reference evidence="2 3" key="1">
    <citation type="journal article" date="2013" name="ISME J.">
        <title>A metabolic model for members of the genus Tetrasphaera involved in enhanced biological phosphorus removal.</title>
        <authorList>
            <person name="Kristiansen R."/>
            <person name="Nguyen H.T.T."/>
            <person name="Saunders A.M."/>
            <person name="Nielsen J.L."/>
            <person name="Wimmer R."/>
            <person name="Le V.Q."/>
            <person name="McIlroy S.J."/>
            <person name="Petrovski S."/>
            <person name="Seviour R.J."/>
            <person name="Calteau A."/>
            <person name="Nielsen K.L."/>
            <person name="Nielsen P.H."/>
        </authorList>
    </citation>
    <scope>NUCLEOTIDE SEQUENCE [LARGE SCALE GENOMIC DNA]</scope>
    <source>
        <strain evidence="2 3">Ben 74</strain>
    </source>
</reference>
<dbReference type="EMBL" id="CAJC01000112">
    <property type="protein sequence ID" value="CCI52719.1"/>
    <property type="molecule type" value="Genomic_DNA"/>
</dbReference>
<keyword evidence="3" id="KW-1185">Reference proteome</keyword>
<sequence>MARGSSSCVVLCSGMAWAAVQQAKSGVLGPNQLAGVSRDRPVLALKDKPWRALPQLTA</sequence>
<dbReference type="STRING" id="1193518.BN13_20041"/>
<name>A0A077M802_9MICO</name>
<dbReference type="AlphaFoldDB" id="A0A077M802"/>
<comment type="caution">
    <text evidence="2">The sequence shown here is derived from an EMBL/GenBank/DDBJ whole genome shotgun (WGS) entry which is preliminary data.</text>
</comment>
<keyword evidence="1" id="KW-0732">Signal</keyword>
<protein>
    <submittedName>
        <fullName evidence="2">Uncharacterized protein</fullName>
    </submittedName>
</protein>
<feature type="chain" id="PRO_5001721457" evidence="1">
    <location>
        <begin position="19"/>
        <end position="58"/>
    </location>
</feature>
<feature type="signal peptide" evidence="1">
    <location>
        <begin position="1"/>
        <end position="18"/>
    </location>
</feature>
<accession>A0A077M802</accession>
<evidence type="ECO:0000313" key="3">
    <source>
        <dbReference type="Proteomes" id="UP000035720"/>
    </source>
</evidence>
<dbReference type="Proteomes" id="UP000035720">
    <property type="component" value="Unassembled WGS sequence"/>
</dbReference>
<gene>
    <name evidence="2" type="ORF">BN13_20041</name>
</gene>
<evidence type="ECO:0000256" key="1">
    <source>
        <dbReference type="SAM" id="SignalP"/>
    </source>
</evidence>
<organism evidence="2 3">
    <name type="scientific">Nostocoides jenkinsii Ben 74</name>
    <dbReference type="NCBI Taxonomy" id="1193518"/>
    <lineage>
        <taxon>Bacteria</taxon>
        <taxon>Bacillati</taxon>
        <taxon>Actinomycetota</taxon>
        <taxon>Actinomycetes</taxon>
        <taxon>Micrococcales</taxon>
        <taxon>Intrasporangiaceae</taxon>
        <taxon>Nostocoides</taxon>
    </lineage>
</organism>
<evidence type="ECO:0000313" key="2">
    <source>
        <dbReference type="EMBL" id="CCI52719.1"/>
    </source>
</evidence>